<dbReference type="InterPro" id="IPR052345">
    <property type="entry name" value="Rad_response_metalloprotease"/>
</dbReference>
<evidence type="ECO:0000256" key="1">
    <source>
        <dbReference type="ARBA" id="ARBA00007227"/>
    </source>
</evidence>
<dbReference type="InterPro" id="IPR010982">
    <property type="entry name" value="Lambda_DNA-bd_dom_sf"/>
</dbReference>
<dbReference type="OrthoDB" id="9794834at2"/>
<dbReference type="InterPro" id="IPR010359">
    <property type="entry name" value="IrrE_HExxH"/>
</dbReference>
<dbReference type="Gene3D" id="1.10.260.40">
    <property type="entry name" value="lambda repressor-like DNA-binding domains"/>
    <property type="match status" value="1"/>
</dbReference>
<dbReference type="AlphaFoldDB" id="A0A3L8P5R3"/>
<accession>A0A3L8P5R3</accession>
<keyword evidence="4" id="KW-1185">Reference proteome</keyword>
<dbReference type="PROSITE" id="PS50943">
    <property type="entry name" value="HTH_CROC1"/>
    <property type="match status" value="1"/>
</dbReference>
<proteinExistence type="inferred from homology"/>
<dbReference type="Gene3D" id="1.10.10.2910">
    <property type="match status" value="1"/>
</dbReference>
<dbReference type="PANTHER" id="PTHR43236:SF1">
    <property type="entry name" value="BLL7220 PROTEIN"/>
    <property type="match status" value="1"/>
</dbReference>
<dbReference type="Pfam" id="PF06114">
    <property type="entry name" value="Peptidase_M78"/>
    <property type="match status" value="1"/>
</dbReference>
<gene>
    <name evidence="3" type="ORF">D9V37_00635</name>
</gene>
<dbReference type="SUPFAM" id="SSF47413">
    <property type="entry name" value="lambda repressor-like DNA-binding domains"/>
    <property type="match status" value="1"/>
</dbReference>
<evidence type="ECO:0000259" key="2">
    <source>
        <dbReference type="PROSITE" id="PS50943"/>
    </source>
</evidence>
<feature type="domain" description="HTH cro/C1-type" evidence="2">
    <location>
        <begin position="4"/>
        <end position="44"/>
    </location>
</feature>
<sequence>MNRLLAYRDIEGIAQDKLGDRLGLSAQMISAIEKGTRSFTGDLAPIGYSNDRFEIPDMSEPLHRQRASTKVATRKRAKELLRLAGEVFGELQETTAGAPKLALSPGDSPTSMDELDDLATDLRYSLRHEEHGPIRNLTSLVERAGVCLVPIVGLGVDGISAWVGKVPVIGLAPNVAGDRLRLTLGHELAHLLLHRRSTSTTEAEANRFASNLLFPQAEFDDMVPANPQLRDFVNLKSSWGVSAAALIYRAHDLEYIDDKRYRALQIQMSKWRRTEPAYFAPVHGELMTRLVTENGGTEAAARELGINADHLGELTSWSHLRVA</sequence>
<organism evidence="3 4">
    <name type="scientific">Nocardioides mangrovicus</name>
    <dbReference type="NCBI Taxonomy" id="2478913"/>
    <lineage>
        <taxon>Bacteria</taxon>
        <taxon>Bacillati</taxon>
        <taxon>Actinomycetota</taxon>
        <taxon>Actinomycetes</taxon>
        <taxon>Propionibacteriales</taxon>
        <taxon>Nocardioidaceae</taxon>
        <taxon>Nocardioides</taxon>
    </lineage>
</organism>
<dbReference type="InterPro" id="IPR001387">
    <property type="entry name" value="Cro/C1-type_HTH"/>
</dbReference>
<evidence type="ECO:0000313" key="4">
    <source>
        <dbReference type="Proteomes" id="UP000281708"/>
    </source>
</evidence>
<dbReference type="PANTHER" id="PTHR43236">
    <property type="entry name" value="ANTITOXIN HIGA1"/>
    <property type="match status" value="1"/>
</dbReference>
<dbReference type="GO" id="GO:0003677">
    <property type="term" value="F:DNA binding"/>
    <property type="evidence" value="ECO:0007669"/>
    <property type="project" value="InterPro"/>
</dbReference>
<dbReference type="Proteomes" id="UP000281708">
    <property type="component" value="Unassembled WGS sequence"/>
</dbReference>
<comment type="caution">
    <text evidence="3">The sequence shown here is derived from an EMBL/GenBank/DDBJ whole genome shotgun (WGS) entry which is preliminary data.</text>
</comment>
<comment type="similarity">
    <text evidence="1">Belongs to the short-chain fatty acyl-CoA assimilation regulator (ScfR) family.</text>
</comment>
<protein>
    <submittedName>
        <fullName evidence="3">ImmA/IrrE family metallo-endopeptidase</fullName>
    </submittedName>
</protein>
<dbReference type="RefSeq" id="WP_121804212.1">
    <property type="nucleotide sequence ID" value="NZ_RDBE01000001.1"/>
</dbReference>
<name>A0A3L8P5R3_9ACTN</name>
<dbReference type="CDD" id="cd00093">
    <property type="entry name" value="HTH_XRE"/>
    <property type="match status" value="1"/>
</dbReference>
<evidence type="ECO:0000313" key="3">
    <source>
        <dbReference type="EMBL" id="RLV50531.1"/>
    </source>
</evidence>
<dbReference type="EMBL" id="RDBE01000001">
    <property type="protein sequence ID" value="RLV50531.1"/>
    <property type="molecule type" value="Genomic_DNA"/>
</dbReference>
<reference evidence="3 4" key="1">
    <citation type="submission" date="2018-10" db="EMBL/GenBank/DDBJ databases">
        <title>Marmoricola sp. 4Q3S-7 whole genome shotgun sequence.</title>
        <authorList>
            <person name="Li F."/>
        </authorList>
    </citation>
    <scope>NUCLEOTIDE SEQUENCE [LARGE SCALE GENOMIC DNA]</scope>
    <source>
        <strain evidence="3 4">4Q3S-7</strain>
    </source>
</reference>